<evidence type="ECO:0000256" key="1">
    <source>
        <dbReference type="ARBA" id="ARBA00023117"/>
    </source>
</evidence>
<dbReference type="EMBL" id="DS113254">
    <property type="protein sequence ID" value="EAY15568.1"/>
    <property type="molecule type" value="Genomic_DNA"/>
</dbReference>
<protein>
    <recommendedName>
        <fullName evidence="2">Bromo domain-containing protein</fullName>
    </recommendedName>
</protein>
<dbReference type="Pfam" id="PF00439">
    <property type="entry name" value="Bromodomain"/>
    <property type="match status" value="1"/>
</dbReference>
<evidence type="ECO:0000259" key="2">
    <source>
        <dbReference type="SMART" id="SM00297"/>
    </source>
</evidence>
<evidence type="ECO:0000313" key="4">
    <source>
        <dbReference type="Proteomes" id="UP000001542"/>
    </source>
</evidence>
<dbReference type="Proteomes" id="UP000001542">
    <property type="component" value="Unassembled WGS sequence"/>
</dbReference>
<dbReference type="SMART" id="SM00297">
    <property type="entry name" value="BROMO"/>
    <property type="match status" value="1"/>
</dbReference>
<dbReference type="AlphaFoldDB" id="A2DVM6"/>
<gene>
    <name evidence="3" type="ORF">TVAG_495870</name>
</gene>
<dbReference type="InterPro" id="IPR001487">
    <property type="entry name" value="Bromodomain"/>
</dbReference>
<sequence length="240" mass="27728">MIEEQDYLCKRILSELKRIPISKLFTDENAHLIPKQITKPITLDIIEQRLDRHVYANSDEWVSDMRRFLMREYENSPDNSIRKAAAMQLSSEFEKLMVTMHPSLSPHIINVQIAEHEIREIADSLIIANTPTKPTENTPCASIFSQKDEEISPKSIIHKIRLLKSPELLLRVLGYIYKKQPECLLFGQSTSIEFCFMKPELLESLDKFLQDLLYDAASGKIDPLRRSGFSEITPVELKVL</sequence>
<dbReference type="SUPFAM" id="SSF47370">
    <property type="entry name" value="Bromodomain"/>
    <property type="match status" value="1"/>
</dbReference>
<accession>A2DVM6</accession>
<dbReference type="VEuPathDB" id="TrichDB:TVAG_495870"/>
<dbReference type="OrthoDB" id="10538278at2759"/>
<dbReference type="SMR" id="A2DVM6"/>
<keyword evidence="1" id="KW-0103">Bromodomain</keyword>
<dbReference type="KEGG" id="tva:4773571"/>
<reference evidence="3" key="2">
    <citation type="journal article" date="2007" name="Science">
        <title>Draft genome sequence of the sexually transmitted pathogen Trichomonas vaginalis.</title>
        <authorList>
            <person name="Carlton J.M."/>
            <person name="Hirt R.P."/>
            <person name="Silva J.C."/>
            <person name="Delcher A.L."/>
            <person name="Schatz M."/>
            <person name="Zhao Q."/>
            <person name="Wortman J.R."/>
            <person name="Bidwell S.L."/>
            <person name="Alsmark U.C.M."/>
            <person name="Besteiro S."/>
            <person name="Sicheritz-Ponten T."/>
            <person name="Noel C.J."/>
            <person name="Dacks J.B."/>
            <person name="Foster P.G."/>
            <person name="Simillion C."/>
            <person name="Van de Peer Y."/>
            <person name="Miranda-Saavedra D."/>
            <person name="Barton G.J."/>
            <person name="Westrop G.D."/>
            <person name="Mueller S."/>
            <person name="Dessi D."/>
            <person name="Fiori P.L."/>
            <person name="Ren Q."/>
            <person name="Paulsen I."/>
            <person name="Zhang H."/>
            <person name="Bastida-Corcuera F.D."/>
            <person name="Simoes-Barbosa A."/>
            <person name="Brown M.T."/>
            <person name="Hayes R.D."/>
            <person name="Mukherjee M."/>
            <person name="Okumura C.Y."/>
            <person name="Schneider R."/>
            <person name="Smith A.J."/>
            <person name="Vanacova S."/>
            <person name="Villalvazo M."/>
            <person name="Haas B.J."/>
            <person name="Pertea M."/>
            <person name="Feldblyum T.V."/>
            <person name="Utterback T.R."/>
            <person name="Shu C.L."/>
            <person name="Osoegawa K."/>
            <person name="de Jong P.J."/>
            <person name="Hrdy I."/>
            <person name="Horvathova L."/>
            <person name="Zubacova Z."/>
            <person name="Dolezal P."/>
            <person name="Malik S.B."/>
            <person name="Logsdon J.M. Jr."/>
            <person name="Henze K."/>
            <person name="Gupta A."/>
            <person name="Wang C.C."/>
            <person name="Dunne R.L."/>
            <person name="Upcroft J.A."/>
            <person name="Upcroft P."/>
            <person name="White O."/>
            <person name="Salzberg S.L."/>
            <person name="Tang P."/>
            <person name="Chiu C.-H."/>
            <person name="Lee Y.-S."/>
            <person name="Embley T.M."/>
            <person name="Coombs G.H."/>
            <person name="Mottram J.C."/>
            <person name="Tachezy J."/>
            <person name="Fraser-Liggett C.M."/>
            <person name="Johnson P.J."/>
        </authorList>
    </citation>
    <scope>NUCLEOTIDE SEQUENCE [LARGE SCALE GENOMIC DNA]</scope>
    <source>
        <strain evidence="3">G3</strain>
    </source>
</reference>
<dbReference type="VEuPathDB" id="TrichDB:TVAGG3_0276010"/>
<proteinExistence type="predicted"/>
<dbReference type="RefSeq" id="XP_001327791.1">
    <property type="nucleotide sequence ID" value="XM_001327756.1"/>
</dbReference>
<dbReference type="CDD" id="cd04369">
    <property type="entry name" value="Bromodomain"/>
    <property type="match status" value="1"/>
</dbReference>
<reference evidence="3" key="1">
    <citation type="submission" date="2006-10" db="EMBL/GenBank/DDBJ databases">
        <authorList>
            <person name="Amadeo P."/>
            <person name="Zhao Q."/>
            <person name="Wortman J."/>
            <person name="Fraser-Liggett C."/>
            <person name="Carlton J."/>
        </authorList>
    </citation>
    <scope>NUCLEOTIDE SEQUENCE</scope>
    <source>
        <strain evidence="3">G3</strain>
    </source>
</reference>
<feature type="domain" description="Bromo" evidence="2">
    <location>
        <begin position="2"/>
        <end position="102"/>
    </location>
</feature>
<evidence type="ECO:0000313" key="3">
    <source>
        <dbReference type="EMBL" id="EAY15568.1"/>
    </source>
</evidence>
<keyword evidence="4" id="KW-1185">Reference proteome</keyword>
<dbReference type="Gene3D" id="1.20.920.10">
    <property type="entry name" value="Bromodomain-like"/>
    <property type="match status" value="1"/>
</dbReference>
<organism evidence="3 4">
    <name type="scientific">Trichomonas vaginalis (strain ATCC PRA-98 / G3)</name>
    <dbReference type="NCBI Taxonomy" id="412133"/>
    <lineage>
        <taxon>Eukaryota</taxon>
        <taxon>Metamonada</taxon>
        <taxon>Parabasalia</taxon>
        <taxon>Trichomonadida</taxon>
        <taxon>Trichomonadidae</taxon>
        <taxon>Trichomonas</taxon>
    </lineage>
</organism>
<dbReference type="InterPro" id="IPR036427">
    <property type="entry name" value="Bromodomain-like_sf"/>
</dbReference>
<name>A2DVM6_TRIV3</name>
<dbReference type="InParanoid" id="A2DVM6"/>